<evidence type="ECO:0000313" key="11">
    <source>
        <dbReference type="EMBL" id="GIJ69856.1"/>
    </source>
</evidence>
<dbReference type="GO" id="GO:0006935">
    <property type="term" value="P:chemotaxis"/>
    <property type="evidence" value="ECO:0007669"/>
    <property type="project" value="UniProtKB-KW"/>
</dbReference>
<comment type="similarity">
    <text evidence="3 10">Belongs to the FliL family.</text>
</comment>
<evidence type="ECO:0000256" key="1">
    <source>
        <dbReference type="ARBA" id="ARBA00002254"/>
    </source>
</evidence>
<dbReference type="GO" id="GO:0005886">
    <property type="term" value="C:plasma membrane"/>
    <property type="evidence" value="ECO:0007669"/>
    <property type="project" value="UniProtKB-SubCell"/>
</dbReference>
<evidence type="ECO:0000313" key="12">
    <source>
        <dbReference type="Proteomes" id="UP000635606"/>
    </source>
</evidence>
<comment type="function">
    <text evidence="1 10">Controls the rotational direction of flagella during chemotaxis.</text>
</comment>
<dbReference type="Proteomes" id="UP000635606">
    <property type="component" value="Unassembled WGS sequence"/>
</dbReference>
<evidence type="ECO:0000256" key="2">
    <source>
        <dbReference type="ARBA" id="ARBA00004162"/>
    </source>
</evidence>
<comment type="subcellular location">
    <subcellularLocation>
        <location evidence="2">Cell membrane</location>
        <topology evidence="2">Single-pass membrane protein</topology>
    </subcellularLocation>
</comment>
<dbReference type="Pfam" id="PF03748">
    <property type="entry name" value="FliL"/>
    <property type="match status" value="1"/>
</dbReference>
<evidence type="ECO:0000256" key="8">
    <source>
        <dbReference type="ARBA" id="ARBA00022989"/>
    </source>
</evidence>
<dbReference type="InterPro" id="IPR005503">
    <property type="entry name" value="FliL"/>
</dbReference>
<dbReference type="AlphaFoldDB" id="A0A8J3ZUG0"/>
<evidence type="ECO:0000256" key="9">
    <source>
        <dbReference type="ARBA" id="ARBA00023136"/>
    </source>
</evidence>
<keyword evidence="12" id="KW-1185">Reference proteome</keyword>
<keyword evidence="11" id="KW-0282">Flagellum</keyword>
<dbReference type="PANTHER" id="PTHR35091">
    <property type="entry name" value="FLAGELLAR PROTEIN FLIL"/>
    <property type="match status" value="1"/>
</dbReference>
<gene>
    <name evidence="11" type="primary">fliL</name>
    <name evidence="11" type="ORF">Voc01_047730</name>
</gene>
<keyword evidence="9 10" id="KW-0472">Membrane</keyword>
<keyword evidence="11" id="KW-0969">Cilium</keyword>
<keyword evidence="4 10" id="KW-1003">Cell membrane</keyword>
<dbReference type="EMBL" id="BOPH01000069">
    <property type="protein sequence ID" value="GIJ69856.1"/>
    <property type="molecule type" value="Genomic_DNA"/>
</dbReference>
<evidence type="ECO:0000256" key="6">
    <source>
        <dbReference type="ARBA" id="ARBA00022692"/>
    </source>
</evidence>
<reference evidence="11" key="1">
    <citation type="submission" date="2021-01" db="EMBL/GenBank/DDBJ databases">
        <title>Whole genome shotgun sequence of Virgisporangium ochraceum NBRC 16418.</title>
        <authorList>
            <person name="Komaki H."/>
            <person name="Tamura T."/>
        </authorList>
    </citation>
    <scope>NUCLEOTIDE SEQUENCE</scope>
    <source>
        <strain evidence="11">NBRC 16418</strain>
    </source>
</reference>
<organism evidence="11 12">
    <name type="scientific">Virgisporangium ochraceum</name>
    <dbReference type="NCBI Taxonomy" id="65505"/>
    <lineage>
        <taxon>Bacteria</taxon>
        <taxon>Bacillati</taxon>
        <taxon>Actinomycetota</taxon>
        <taxon>Actinomycetes</taxon>
        <taxon>Micromonosporales</taxon>
        <taxon>Micromonosporaceae</taxon>
        <taxon>Virgisporangium</taxon>
    </lineage>
</organism>
<feature type="transmembrane region" description="Helical" evidence="10">
    <location>
        <begin position="21"/>
        <end position="43"/>
    </location>
</feature>
<accession>A0A8J3ZUG0</accession>
<dbReference type="GO" id="GO:0071978">
    <property type="term" value="P:bacterial-type flagellum-dependent swarming motility"/>
    <property type="evidence" value="ECO:0007669"/>
    <property type="project" value="TreeGrafter"/>
</dbReference>
<keyword evidence="8 10" id="KW-1133">Transmembrane helix</keyword>
<keyword evidence="5 10" id="KW-0145">Chemotaxis</keyword>
<evidence type="ECO:0000256" key="3">
    <source>
        <dbReference type="ARBA" id="ARBA00008281"/>
    </source>
</evidence>
<comment type="caution">
    <text evidence="11">The sequence shown here is derived from an EMBL/GenBank/DDBJ whole genome shotgun (WGS) entry which is preliminary data.</text>
</comment>
<name>A0A8J3ZUG0_9ACTN</name>
<sequence length="149" mass="16129">MAKDKAAAPADGEAPKKSKKMLIIIIAAVVLLGGGGAGAYFMFFKSSGEKEEVVYEPGAVVALDSITINLDDGHFLKVSIALQVTADAAHEPDGSQALDLMITQFSNKSVAELSTNEGREAQKKELVEKIKKAYHEEVYDIYFTEFVMQ</sequence>
<protein>
    <recommendedName>
        <fullName evidence="10">Flagellar protein FliL</fullName>
    </recommendedName>
</protein>
<evidence type="ECO:0000256" key="5">
    <source>
        <dbReference type="ARBA" id="ARBA00022500"/>
    </source>
</evidence>
<evidence type="ECO:0000256" key="7">
    <source>
        <dbReference type="ARBA" id="ARBA00022779"/>
    </source>
</evidence>
<evidence type="ECO:0000256" key="10">
    <source>
        <dbReference type="RuleBase" id="RU364125"/>
    </source>
</evidence>
<keyword evidence="11" id="KW-0966">Cell projection</keyword>
<dbReference type="GO" id="GO:0009425">
    <property type="term" value="C:bacterial-type flagellum basal body"/>
    <property type="evidence" value="ECO:0007669"/>
    <property type="project" value="InterPro"/>
</dbReference>
<proteinExistence type="inferred from homology"/>
<keyword evidence="7 10" id="KW-0283">Flagellar rotation</keyword>
<dbReference type="RefSeq" id="WP_203929777.1">
    <property type="nucleotide sequence ID" value="NZ_BOPH01000069.1"/>
</dbReference>
<evidence type="ECO:0000256" key="4">
    <source>
        <dbReference type="ARBA" id="ARBA00022475"/>
    </source>
</evidence>
<dbReference type="PANTHER" id="PTHR35091:SF2">
    <property type="entry name" value="FLAGELLAR PROTEIN FLIL"/>
    <property type="match status" value="1"/>
</dbReference>
<keyword evidence="6 10" id="KW-0812">Transmembrane</keyword>